<gene>
    <name evidence="1" type="ORF">AVEN_140221_1</name>
</gene>
<sequence length="165" mass="19272">MNRLDSMWRAINPFIDCYLQMHRIIEENPATNIRMVFMENGDLDLSRYNQPTSRTKIAPIFVEGNGEPPANRDICIYPIGNSCKNISPLKQCCDPMVYSFLFPRGEFGCDINMKHFEEGRSSKYTRVSQLRFYAYRLAVKSYFSTLHHSGKLFQQNIFDAYVKTE</sequence>
<dbReference type="PANTHER" id="PTHR45786:SF74">
    <property type="entry name" value="ATP-DEPENDENT DNA HELICASE"/>
    <property type="match status" value="1"/>
</dbReference>
<comment type="caution">
    <text evidence="1">The sequence shown here is derived from an EMBL/GenBank/DDBJ whole genome shotgun (WGS) entry which is preliminary data.</text>
</comment>
<accession>A0A4Y2I7D0</accession>
<reference evidence="1 2" key="1">
    <citation type="journal article" date="2019" name="Sci. Rep.">
        <title>Orb-weaving spider Araneus ventricosus genome elucidates the spidroin gene catalogue.</title>
        <authorList>
            <person name="Kono N."/>
            <person name="Nakamura H."/>
            <person name="Ohtoshi R."/>
            <person name="Moran D.A.P."/>
            <person name="Shinohara A."/>
            <person name="Yoshida Y."/>
            <person name="Fujiwara M."/>
            <person name="Mori M."/>
            <person name="Tomita M."/>
            <person name="Arakawa K."/>
        </authorList>
    </citation>
    <scope>NUCLEOTIDE SEQUENCE [LARGE SCALE GENOMIC DNA]</scope>
</reference>
<dbReference type="EMBL" id="BGPR01002447">
    <property type="protein sequence ID" value="GBM73588.1"/>
    <property type="molecule type" value="Genomic_DNA"/>
</dbReference>
<organism evidence="1 2">
    <name type="scientific">Araneus ventricosus</name>
    <name type="common">Orbweaver spider</name>
    <name type="synonym">Epeira ventricosa</name>
    <dbReference type="NCBI Taxonomy" id="182803"/>
    <lineage>
        <taxon>Eukaryota</taxon>
        <taxon>Metazoa</taxon>
        <taxon>Ecdysozoa</taxon>
        <taxon>Arthropoda</taxon>
        <taxon>Chelicerata</taxon>
        <taxon>Arachnida</taxon>
        <taxon>Araneae</taxon>
        <taxon>Araneomorphae</taxon>
        <taxon>Entelegynae</taxon>
        <taxon>Araneoidea</taxon>
        <taxon>Araneidae</taxon>
        <taxon>Araneus</taxon>
    </lineage>
</organism>
<evidence type="ECO:0000313" key="2">
    <source>
        <dbReference type="Proteomes" id="UP000499080"/>
    </source>
</evidence>
<name>A0A4Y2I7D0_ARAVE</name>
<dbReference type="OrthoDB" id="7698527at2759"/>
<protein>
    <recommendedName>
        <fullName evidence="3">Helitron helicase-like domain-containing protein</fullName>
    </recommendedName>
</protein>
<dbReference type="AlphaFoldDB" id="A0A4Y2I7D0"/>
<evidence type="ECO:0008006" key="3">
    <source>
        <dbReference type="Google" id="ProtNLM"/>
    </source>
</evidence>
<proteinExistence type="predicted"/>
<dbReference type="PANTHER" id="PTHR45786">
    <property type="entry name" value="DNA BINDING PROTEIN-LIKE"/>
    <property type="match status" value="1"/>
</dbReference>
<dbReference type="Proteomes" id="UP000499080">
    <property type="component" value="Unassembled WGS sequence"/>
</dbReference>
<evidence type="ECO:0000313" key="1">
    <source>
        <dbReference type="EMBL" id="GBM73588.1"/>
    </source>
</evidence>
<keyword evidence="2" id="KW-1185">Reference proteome</keyword>